<organism evidence="1 2">
    <name type="scientific">Caulobacter ginsengisoli</name>
    <dbReference type="NCBI Taxonomy" id="400775"/>
    <lineage>
        <taxon>Bacteria</taxon>
        <taxon>Pseudomonadati</taxon>
        <taxon>Pseudomonadota</taxon>
        <taxon>Alphaproteobacteria</taxon>
        <taxon>Caulobacterales</taxon>
        <taxon>Caulobacteraceae</taxon>
        <taxon>Caulobacter</taxon>
    </lineage>
</organism>
<dbReference type="SUPFAM" id="SSF56059">
    <property type="entry name" value="Glutathione synthetase ATP-binding domain-like"/>
    <property type="match status" value="1"/>
</dbReference>
<keyword evidence="2" id="KW-1185">Reference proteome</keyword>
<gene>
    <name evidence="1" type="ORF">QO010_001224</name>
</gene>
<comment type="caution">
    <text evidence="1">The sequence shown here is derived from an EMBL/GenBank/DDBJ whole genome shotgun (WGS) entry which is preliminary data.</text>
</comment>
<dbReference type="Proteomes" id="UP001228905">
    <property type="component" value="Unassembled WGS sequence"/>
</dbReference>
<name>A0ABU0IQK7_9CAUL</name>
<reference evidence="1 2" key="1">
    <citation type="submission" date="2023-07" db="EMBL/GenBank/DDBJ databases">
        <title>Genomic Encyclopedia of Type Strains, Phase IV (KMG-IV): sequencing the most valuable type-strain genomes for metagenomic binning, comparative biology and taxonomic classification.</title>
        <authorList>
            <person name="Goeker M."/>
        </authorList>
    </citation>
    <scope>NUCLEOTIDE SEQUENCE [LARGE SCALE GENOMIC DNA]</scope>
    <source>
        <strain evidence="1 2">DSM 18695</strain>
    </source>
</reference>
<evidence type="ECO:0000313" key="1">
    <source>
        <dbReference type="EMBL" id="MDQ0463453.1"/>
    </source>
</evidence>
<protein>
    <recommendedName>
        <fullName evidence="3">ATP-grasp domain-containing protein</fullName>
    </recommendedName>
</protein>
<proteinExistence type="predicted"/>
<sequence length="312" mass="34384">MTDTATTWASDFVFAGGRIKVKKTGADLALDWPLIHEALVWMVYFVCVRAKAAWTRLVRPGPRVWFTPDVPRPWYLVWAAAAWGGARIARNPDQAAAGMYFEDTAQGPAPNTGPAFRLNYGCTDVTKTEVARVFERVFGYPLMVDPGQGHGLVVEKGEDNGVHDGRTVQTPCPALPGKTYQKLVDNADGDFVDDLRTPCIGGKPVLVFIKRRPLADRFSNHNTSVTLHRSEDLLSPREIEQIGDFCAAMQMDWGGLDILRDRQSGLIYVVDVNKTDMGPPIALPLKDKLEATEMLSKAFLDLVAGGRSLSRP</sequence>
<dbReference type="EMBL" id="JAUSVS010000002">
    <property type="protein sequence ID" value="MDQ0463453.1"/>
    <property type="molecule type" value="Genomic_DNA"/>
</dbReference>
<evidence type="ECO:0000313" key="2">
    <source>
        <dbReference type="Proteomes" id="UP001228905"/>
    </source>
</evidence>
<evidence type="ECO:0008006" key="3">
    <source>
        <dbReference type="Google" id="ProtNLM"/>
    </source>
</evidence>
<accession>A0ABU0IQK7</accession>
<dbReference type="RefSeq" id="WP_307347387.1">
    <property type="nucleotide sequence ID" value="NZ_JAUSVS010000002.1"/>
</dbReference>
<dbReference type="Gene3D" id="3.30.470.20">
    <property type="entry name" value="ATP-grasp fold, B domain"/>
    <property type="match status" value="1"/>
</dbReference>